<feature type="compositionally biased region" description="Pro residues" evidence="1">
    <location>
        <begin position="1"/>
        <end position="11"/>
    </location>
</feature>
<comment type="caution">
    <text evidence="2">The sequence shown here is derived from an EMBL/GenBank/DDBJ whole genome shotgun (WGS) entry which is preliminary data.</text>
</comment>
<gene>
    <name evidence="2" type="ORF">TRAPUB_8172</name>
</gene>
<protein>
    <submittedName>
        <fullName evidence="2">Uncharacterized protein</fullName>
    </submittedName>
</protein>
<dbReference type="AlphaFoldDB" id="A0A1M2W680"/>
<organism evidence="2 3">
    <name type="scientific">Trametes pubescens</name>
    <name type="common">White-rot fungus</name>
    <dbReference type="NCBI Taxonomy" id="154538"/>
    <lineage>
        <taxon>Eukaryota</taxon>
        <taxon>Fungi</taxon>
        <taxon>Dikarya</taxon>
        <taxon>Basidiomycota</taxon>
        <taxon>Agaricomycotina</taxon>
        <taxon>Agaricomycetes</taxon>
        <taxon>Polyporales</taxon>
        <taxon>Polyporaceae</taxon>
        <taxon>Trametes</taxon>
    </lineage>
</organism>
<evidence type="ECO:0000313" key="3">
    <source>
        <dbReference type="Proteomes" id="UP000184267"/>
    </source>
</evidence>
<keyword evidence="3" id="KW-1185">Reference proteome</keyword>
<dbReference type="EMBL" id="MNAD01000187">
    <property type="protein sequence ID" value="OJT15250.1"/>
    <property type="molecule type" value="Genomic_DNA"/>
</dbReference>
<proteinExistence type="predicted"/>
<reference evidence="2 3" key="1">
    <citation type="submission" date="2016-10" db="EMBL/GenBank/DDBJ databases">
        <title>Genome sequence of the basidiomycete white-rot fungus Trametes pubescens.</title>
        <authorList>
            <person name="Makela M.R."/>
            <person name="Granchi Z."/>
            <person name="Peng M."/>
            <person name="De Vries R.P."/>
            <person name="Grigoriev I."/>
            <person name="Riley R."/>
            <person name="Hilden K."/>
        </authorList>
    </citation>
    <scope>NUCLEOTIDE SEQUENCE [LARGE SCALE GENOMIC DNA]</scope>
    <source>
        <strain evidence="2 3">FBCC735</strain>
    </source>
</reference>
<feature type="region of interest" description="Disordered" evidence="1">
    <location>
        <begin position="1"/>
        <end position="23"/>
    </location>
</feature>
<dbReference type="Proteomes" id="UP000184267">
    <property type="component" value="Unassembled WGS sequence"/>
</dbReference>
<accession>A0A1M2W680</accession>
<sequence>MQPSLSKPPRPPTRRPRRQDDARWNYCNPLGSARCTIAKAQGGPAHTQDAVSTFLCELTEQILYPLPQGLDAQDVPRGARLPERLAAVAPRTKAANLRTHQRAARVKGRLSTLYHTYLFNRCVKAPFSFRREATARSRTSVE</sequence>
<name>A0A1M2W680_TRAPU</name>
<evidence type="ECO:0000313" key="2">
    <source>
        <dbReference type="EMBL" id="OJT15250.1"/>
    </source>
</evidence>
<evidence type="ECO:0000256" key="1">
    <source>
        <dbReference type="SAM" id="MobiDB-lite"/>
    </source>
</evidence>